<name>A0A7W1WSY1_9BACL</name>
<keyword evidence="10" id="KW-0915">Sodium</keyword>
<dbReference type="InterPro" id="IPR003691">
    <property type="entry name" value="FluC"/>
</dbReference>
<accession>A0A7W1WSY1</accession>
<dbReference type="NCBIfam" id="TIGR00494">
    <property type="entry name" value="crcB"/>
    <property type="match status" value="1"/>
</dbReference>
<evidence type="ECO:0000256" key="8">
    <source>
        <dbReference type="ARBA" id="ARBA00035585"/>
    </source>
</evidence>
<keyword evidence="2 10" id="KW-1003">Cell membrane</keyword>
<comment type="catalytic activity">
    <reaction evidence="8">
        <text>fluoride(in) = fluoride(out)</text>
        <dbReference type="Rhea" id="RHEA:76159"/>
        <dbReference type="ChEBI" id="CHEBI:17051"/>
    </reaction>
    <physiologicalReaction direction="left-to-right" evidence="8">
        <dbReference type="Rhea" id="RHEA:76160"/>
    </physiologicalReaction>
</comment>
<dbReference type="GO" id="GO:0005886">
    <property type="term" value="C:plasma membrane"/>
    <property type="evidence" value="ECO:0007669"/>
    <property type="project" value="UniProtKB-SubCell"/>
</dbReference>
<evidence type="ECO:0000256" key="7">
    <source>
        <dbReference type="ARBA" id="ARBA00035120"/>
    </source>
</evidence>
<keyword evidence="4 10" id="KW-1133">Transmembrane helix</keyword>
<keyword evidence="5 10" id="KW-0472">Membrane</keyword>
<evidence type="ECO:0000256" key="3">
    <source>
        <dbReference type="ARBA" id="ARBA00022692"/>
    </source>
</evidence>
<protein>
    <recommendedName>
        <fullName evidence="10">Fluoride-specific ion channel FluC</fullName>
    </recommendedName>
</protein>
<evidence type="ECO:0000256" key="5">
    <source>
        <dbReference type="ARBA" id="ARBA00023136"/>
    </source>
</evidence>
<keyword evidence="10" id="KW-0813">Transport</keyword>
<dbReference type="HAMAP" id="MF_00454">
    <property type="entry name" value="FluC"/>
    <property type="match status" value="1"/>
</dbReference>
<feature type="transmembrane region" description="Helical" evidence="10">
    <location>
        <begin position="96"/>
        <end position="119"/>
    </location>
</feature>
<comment type="function">
    <text evidence="9 10">Fluoride-specific ion channel. Important for reducing fluoride concentration in the cell, thus reducing its toxicity.</text>
</comment>
<comment type="subcellular location">
    <subcellularLocation>
        <location evidence="1 10">Cell membrane</location>
        <topology evidence="1 10">Multi-pass membrane protein</topology>
    </subcellularLocation>
</comment>
<dbReference type="PANTHER" id="PTHR28259:SF1">
    <property type="entry name" value="FLUORIDE EXPORT PROTEIN 1-RELATED"/>
    <property type="match status" value="1"/>
</dbReference>
<feature type="transmembrane region" description="Helical" evidence="10">
    <location>
        <begin position="37"/>
        <end position="59"/>
    </location>
</feature>
<dbReference type="Proteomes" id="UP000535491">
    <property type="component" value="Unassembled WGS sequence"/>
</dbReference>
<dbReference type="GO" id="GO:0062054">
    <property type="term" value="F:fluoride channel activity"/>
    <property type="evidence" value="ECO:0007669"/>
    <property type="project" value="UniProtKB-UniRule"/>
</dbReference>
<keyword evidence="12" id="KW-1185">Reference proteome</keyword>
<feature type="binding site" evidence="10">
    <location>
        <position position="77"/>
    </location>
    <ligand>
        <name>Na(+)</name>
        <dbReference type="ChEBI" id="CHEBI:29101"/>
        <note>structural</note>
    </ligand>
</feature>
<evidence type="ECO:0000256" key="9">
    <source>
        <dbReference type="ARBA" id="ARBA00049940"/>
    </source>
</evidence>
<feature type="binding site" evidence="10">
    <location>
        <position position="74"/>
    </location>
    <ligand>
        <name>Na(+)</name>
        <dbReference type="ChEBI" id="CHEBI:29101"/>
        <note>structural</note>
    </ligand>
</feature>
<dbReference type="PANTHER" id="PTHR28259">
    <property type="entry name" value="FLUORIDE EXPORT PROTEIN 1-RELATED"/>
    <property type="match status" value="1"/>
</dbReference>
<dbReference type="GO" id="GO:0046872">
    <property type="term" value="F:metal ion binding"/>
    <property type="evidence" value="ECO:0007669"/>
    <property type="project" value="UniProtKB-KW"/>
</dbReference>
<comment type="caution">
    <text evidence="11">The sequence shown here is derived from an EMBL/GenBank/DDBJ whole genome shotgun (WGS) entry which is preliminary data.</text>
</comment>
<comment type="similarity">
    <text evidence="7 10">Belongs to the fluoride channel Fluc/FEX (TC 1.A.43) family.</text>
</comment>
<evidence type="ECO:0000313" key="12">
    <source>
        <dbReference type="Proteomes" id="UP000535491"/>
    </source>
</evidence>
<dbReference type="RefSeq" id="WP_181752844.1">
    <property type="nucleotide sequence ID" value="NZ_JACEIQ010000015.1"/>
</dbReference>
<dbReference type="EMBL" id="JACEIQ010000015">
    <property type="protein sequence ID" value="MBA4495417.1"/>
    <property type="molecule type" value="Genomic_DNA"/>
</dbReference>
<reference evidence="11 12" key="1">
    <citation type="submission" date="2020-07" db="EMBL/GenBank/DDBJ databases">
        <authorList>
            <person name="Feng H."/>
        </authorList>
    </citation>
    <scope>NUCLEOTIDE SEQUENCE [LARGE SCALE GENOMIC DNA]</scope>
    <source>
        <strain evidence="12">s-10</strain>
    </source>
</reference>
<dbReference type="Pfam" id="PF02537">
    <property type="entry name" value="CRCB"/>
    <property type="match status" value="1"/>
</dbReference>
<evidence type="ECO:0000256" key="10">
    <source>
        <dbReference type="HAMAP-Rule" id="MF_00454"/>
    </source>
</evidence>
<feature type="transmembrane region" description="Helical" evidence="10">
    <location>
        <begin position="6"/>
        <end position="25"/>
    </location>
</feature>
<feature type="transmembrane region" description="Helical" evidence="10">
    <location>
        <begin position="65"/>
        <end position="84"/>
    </location>
</feature>
<dbReference type="GO" id="GO:0140114">
    <property type="term" value="P:cellular detoxification of fluoride"/>
    <property type="evidence" value="ECO:0007669"/>
    <property type="project" value="UniProtKB-UniRule"/>
</dbReference>
<evidence type="ECO:0000256" key="1">
    <source>
        <dbReference type="ARBA" id="ARBA00004651"/>
    </source>
</evidence>
<keyword evidence="3 10" id="KW-0812">Transmembrane</keyword>
<gene>
    <name evidence="10 11" type="primary">crcB</name>
    <name evidence="10" type="synonym">fluC</name>
    <name evidence="11" type="ORF">H1191_14005</name>
</gene>
<keyword evidence="10" id="KW-0479">Metal-binding</keyword>
<evidence type="ECO:0000256" key="4">
    <source>
        <dbReference type="ARBA" id="ARBA00022989"/>
    </source>
</evidence>
<evidence type="ECO:0000256" key="6">
    <source>
        <dbReference type="ARBA" id="ARBA00023303"/>
    </source>
</evidence>
<comment type="activity regulation">
    <text evidence="10">Na(+) is not transported, but it plays an essential structural role and its presence is essential for fluoride channel function.</text>
</comment>
<proteinExistence type="inferred from homology"/>
<evidence type="ECO:0000313" key="11">
    <source>
        <dbReference type="EMBL" id="MBA4495417.1"/>
    </source>
</evidence>
<sequence>MTSELWTWIIIGLGGSFGAVTRYALTIWVQSISSRSFPFATFLINITGSFLFGICLGWNHPGPFHFAVTTGFLGGYTTFSTFGVESVELLQKKGWVTAALYILLSVSLSLAGVISGYSWSAS</sequence>
<keyword evidence="10" id="KW-0406">Ion transport</keyword>
<dbReference type="AlphaFoldDB" id="A0A7W1WSY1"/>
<organism evidence="11 12">
    <name type="scientific">Paenactinomyces guangxiensis</name>
    <dbReference type="NCBI Taxonomy" id="1490290"/>
    <lineage>
        <taxon>Bacteria</taxon>
        <taxon>Bacillati</taxon>
        <taxon>Bacillota</taxon>
        <taxon>Bacilli</taxon>
        <taxon>Bacillales</taxon>
        <taxon>Thermoactinomycetaceae</taxon>
        <taxon>Paenactinomyces</taxon>
    </lineage>
</organism>
<keyword evidence="6 10" id="KW-0407">Ion channel</keyword>
<evidence type="ECO:0000256" key="2">
    <source>
        <dbReference type="ARBA" id="ARBA00022475"/>
    </source>
</evidence>